<dbReference type="PRINTS" id="PR00120">
    <property type="entry name" value="HATPASE"/>
</dbReference>
<evidence type="ECO:0000256" key="3">
    <source>
        <dbReference type="ARBA" id="ARBA00022723"/>
    </source>
</evidence>
<keyword evidence="8 11" id="KW-1133">Transmembrane helix</keyword>
<dbReference type="Gene3D" id="2.70.150.10">
    <property type="entry name" value="Calcium-transporting ATPase, cytoplasmic transduction domain A"/>
    <property type="match status" value="1"/>
</dbReference>
<dbReference type="InterPro" id="IPR001757">
    <property type="entry name" value="P_typ_ATPase"/>
</dbReference>
<evidence type="ECO:0000256" key="1">
    <source>
        <dbReference type="ARBA" id="ARBA00004141"/>
    </source>
</evidence>
<dbReference type="SFLD" id="SFLDG00002">
    <property type="entry name" value="C1.7:_P-type_atpase_like"/>
    <property type="match status" value="1"/>
</dbReference>
<evidence type="ECO:0000256" key="7">
    <source>
        <dbReference type="ARBA" id="ARBA00022967"/>
    </source>
</evidence>
<dbReference type="Pfam" id="PF00689">
    <property type="entry name" value="Cation_ATPase_C"/>
    <property type="match status" value="1"/>
</dbReference>
<dbReference type="InterPro" id="IPR023299">
    <property type="entry name" value="ATPase_P-typ_cyto_dom_N"/>
</dbReference>
<dbReference type="SFLD" id="SFLDF00027">
    <property type="entry name" value="p-type_atpase"/>
    <property type="match status" value="1"/>
</dbReference>
<dbReference type="NCBIfam" id="TIGR01494">
    <property type="entry name" value="ATPase_P-type"/>
    <property type="match status" value="2"/>
</dbReference>
<reference evidence="13 14" key="1">
    <citation type="journal article" date="2016" name="PLoS ONE">
        <title>The Identification of Novel Diagnostic Marker Genes for the Detection of Beer Spoiling Pediococcus damnosus Strains Using the BlAst Diagnostic Gene findEr.</title>
        <authorList>
            <person name="Behr J."/>
            <person name="Geissler A.J."/>
            <person name="Schmid J."/>
            <person name="Zehe A."/>
            <person name="Vogel R.F."/>
        </authorList>
    </citation>
    <scope>NUCLEOTIDE SEQUENCE [LARGE SCALE GENOMIC DNA]</scope>
    <source>
        <strain evidence="13 14">TMW 2.1535</strain>
    </source>
</reference>
<proteinExistence type="predicted"/>
<evidence type="ECO:0000256" key="2">
    <source>
        <dbReference type="ARBA" id="ARBA00022692"/>
    </source>
</evidence>
<evidence type="ECO:0000256" key="6">
    <source>
        <dbReference type="ARBA" id="ARBA00022842"/>
    </source>
</evidence>
<dbReference type="SUPFAM" id="SSF81653">
    <property type="entry name" value="Calcium ATPase, transduction domain A"/>
    <property type="match status" value="1"/>
</dbReference>
<feature type="transmembrane region" description="Helical" evidence="11">
    <location>
        <begin position="257"/>
        <end position="274"/>
    </location>
</feature>
<evidence type="ECO:0000313" key="13">
    <source>
        <dbReference type="EMBL" id="AMV66923.1"/>
    </source>
</evidence>
<dbReference type="EMBL" id="CP012288">
    <property type="protein sequence ID" value="AMV66923.1"/>
    <property type="molecule type" value="Genomic_DNA"/>
</dbReference>
<name>A0ABN4NCC2_9LACO</name>
<dbReference type="InterPro" id="IPR008250">
    <property type="entry name" value="ATPase_P-typ_transduc_dom_A_sf"/>
</dbReference>
<dbReference type="PRINTS" id="PR00119">
    <property type="entry name" value="CATATPASE"/>
</dbReference>
<feature type="transmembrane region" description="Helical" evidence="11">
    <location>
        <begin position="58"/>
        <end position="78"/>
    </location>
</feature>
<dbReference type="InterPro" id="IPR004014">
    <property type="entry name" value="ATPase_P-typ_cation-transptr_N"/>
</dbReference>
<keyword evidence="7" id="KW-1278">Translocase</keyword>
<gene>
    <name evidence="13" type="ORF">ADU72_0982</name>
</gene>
<dbReference type="PANTHER" id="PTHR24093:SF506">
    <property type="entry name" value="CATION-TRANSPORTING ATPASE PMA1"/>
    <property type="match status" value="1"/>
</dbReference>
<dbReference type="Gene3D" id="3.40.1110.10">
    <property type="entry name" value="Calcium-transporting ATPase, cytoplasmic domain N"/>
    <property type="match status" value="1"/>
</dbReference>
<feature type="transmembrane region" description="Helical" evidence="11">
    <location>
        <begin position="294"/>
        <end position="317"/>
    </location>
</feature>
<keyword evidence="4" id="KW-0547">Nucleotide-binding</keyword>
<dbReference type="InterPro" id="IPR023298">
    <property type="entry name" value="ATPase_P-typ_TM_dom_sf"/>
</dbReference>
<dbReference type="Proteomes" id="UP000076244">
    <property type="component" value="Chromosome"/>
</dbReference>
<dbReference type="InterPro" id="IPR059000">
    <property type="entry name" value="ATPase_P-type_domA"/>
</dbReference>
<feature type="region of interest" description="Disordered" evidence="10">
    <location>
        <begin position="180"/>
        <end position="205"/>
    </location>
</feature>
<dbReference type="Pfam" id="PF13246">
    <property type="entry name" value="Cation_ATPase"/>
    <property type="match status" value="1"/>
</dbReference>
<evidence type="ECO:0000313" key="14">
    <source>
        <dbReference type="Proteomes" id="UP000076244"/>
    </source>
</evidence>
<evidence type="ECO:0000256" key="11">
    <source>
        <dbReference type="SAM" id="Phobius"/>
    </source>
</evidence>
<evidence type="ECO:0000259" key="12">
    <source>
        <dbReference type="SMART" id="SM00831"/>
    </source>
</evidence>
<evidence type="ECO:0000256" key="4">
    <source>
        <dbReference type="ARBA" id="ARBA00022741"/>
    </source>
</evidence>
<dbReference type="InterPro" id="IPR036412">
    <property type="entry name" value="HAD-like_sf"/>
</dbReference>
<dbReference type="PANTHER" id="PTHR24093">
    <property type="entry name" value="CATION TRANSPORTING ATPASE"/>
    <property type="match status" value="1"/>
</dbReference>
<dbReference type="SMART" id="SM00831">
    <property type="entry name" value="Cation_ATPase_N"/>
    <property type="match status" value="1"/>
</dbReference>
<feature type="domain" description="Cation-transporting P-type ATPase N-terminal" evidence="12">
    <location>
        <begin position="2"/>
        <end position="74"/>
    </location>
</feature>
<dbReference type="SFLD" id="SFLDS00003">
    <property type="entry name" value="Haloacid_Dehalogenase"/>
    <property type="match status" value="1"/>
</dbReference>
<dbReference type="Gene3D" id="3.40.50.1000">
    <property type="entry name" value="HAD superfamily/HAD-like"/>
    <property type="match status" value="1"/>
</dbReference>
<dbReference type="InterPro" id="IPR023214">
    <property type="entry name" value="HAD_sf"/>
</dbReference>
<dbReference type="GeneID" id="57276515"/>
<keyword evidence="14" id="KW-1185">Reference proteome</keyword>
<dbReference type="SUPFAM" id="SSF81665">
    <property type="entry name" value="Calcium ATPase, transmembrane domain M"/>
    <property type="match status" value="1"/>
</dbReference>
<keyword evidence="2 11" id="KW-0812">Transmembrane</keyword>
<evidence type="ECO:0000256" key="9">
    <source>
        <dbReference type="ARBA" id="ARBA00023136"/>
    </source>
</evidence>
<keyword evidence="5" id="KW-0067">ATP-binding</keyword>
<dbReference type="InterPro" id="IPR044492">
    <property type="entry name" value="P_typ_ATPase_HD_dom"/>
</dbReference>
<feature type="transmembrane region" description="Helical" evidence="11">
    <location>
        <begin position="804"/>
        <end position="823"/>
    </location>
</feature>
<keyword evidence="3" id="KW-0479">Metal-binding</keyword>
<dbReference type="InterPro" id="IPR018303">
    <property type="entry name" value="ATPase_P-typ_P_site"/>
</dbReference>
<organism evidence="13 14">
    <name type="scientific">Pediococcus damnosus</name>
    <dbReference type="NCBI Taxonomy" id="51663"/>
    <lineage>
        <taxon>Bacteria</taxon>
        <taxon>Bacillati</taxon>
        <taxon>Bacillota</taxon>
        <taxon>Bacilli</taxon>
        <taxon>Lactobacillales</taxon>
        <taxon>Lactobacillaceae</taxon>
        <taxon>Pediococcus</taxon>
    </lineage>
</organism>
<feature type="transmembrane region" description="Helical" evidence="11">
    <location>
        <begin position="90"/>
        <end position="109"/>
    </location>
</feature>
<comment type="subcellular location">
    <subcellularLocation>
        <location evidence="1">Membrane</location>
        <topology evidence="1">Multi-pass membrane protein</topology>
    </subcellularLocation>
</comment>
<keyword evidence="9 11" id="KW-0472">Membrane</keyword>
<sequence>MYSQHRHDILEQLETSRHDGLTTEVANARLKKYGLNEMQHEQQEPGWKVFLKSLTEPIIIILWIAIALTLISASYDFLVRNDFDHGMSAIYEGLVILIVILVNSSLTYWQKSTAKKSLDALSSDSRHQSNVLRDETWQKIDADQLVPGDIVDVKMGDFIEADLRWLSVNELQVNESHLTGEAEAVEKTRDSLPEDTELGDRTNMGFSGSTVVNGSGIGVVTATGMQTELGKIADLLQQTKQEKTPIERTVSQLTKRLMVAAAGVVVVAITFDLVKEYLNTNTISVTGLMNSISGAIALAVAAIPDSMPVVLSIVLTIGARSLARNNGLIKSLSSVETLGATTFIASDKTGTLTKNEMTVTRFFSNGVNFAVDGNGYDPVGEIHSVKDGKNVQESDFTPFLQSAVLNNEAQIQRNDADNYEPLGNPTDVALIVLGRKAKISRDKLLSETGEKDCDILRVFPFESTRKMMSTIIKIGDEYQILTKGAPDVIMQHTKDAMFNNKLVSISEAKETLEKQVSDYANDALRTIAVAKRDLTKDEALNGTQTDLEKKLTVLGIVGIIDPPRPEVKKSIAVLHKASVEVVMITGDHAATARAIAYRLGLVKDKEGRVVEGYEIEKMSDDELFELVPDIRVYARVSPEHKQRIIKALQKHNEIVAMTGDGVNDAPALRAADIGIAMGINGTEVTKDSADLILMDDKFTTIEKSVSAGRTIFANIKNFMRQELTTNVAEVLSILLGTFLITQPIGHVSELTPTLTTIMVLWVNMISDSLPSFAMGYDEPEHDIMAEKPRDVNQSLLANHLLSRVLIRGFVMGLAVFVAFYWAASAGLQTNEAQTIAFLTLVFGQLWHAFDARSAHTLFRRNPFSNMYLIAAVLFAGISSLSITMLPFFNMLMGTSPLTWELYLAVIFLPAIPTFVLSGLKEIFGIKIW</sequence>
<evidence type="ECO:0000256" key="8">
    <source>
        <dbReference type="ARBA" id="ARBA00022989"/>
    </source>
</evidence>
<dbReference type="SUPFAM" id="SSF81660">
    <property type="entry name" value="Metal cation-transporting ATPase, ATP-binding domain N"/>
    <property type="match status" value="1"/>
</dbReference>
<feature type="transmembrane region" description="Helical" evidence="11">
    <location>
        <begin position="866"/>
        <end position="889"/>
    </location>
</feature>
<dbReference type="SUPFAM" id="SSF56784">
    <property type="entry name" value="HAD-like"/>
    <property type="match status" value="1"/>
</dbReference>
<feature type="transmembrane region" description="Helical" evidence="11">
    <location>
        <begin position="901"/>
        <end position="919"/>
    </location>
</feature>
<dbReference type="Pfam" id="PF00122">
    <property type="entry name" value="E1-E2_ATPase"/>
    <property type="match status" value="1"/>
</dbReference>
<dbReference type="RefSeq" id="WP_046870932.1">
    <property type="nucleotide sequence ID" value="NZ_BAAAXI010000188.1"/>
</dbReference>
<keyword evidence="6" id="KW-0460">Magnesium</keyword>
<evidence type="ECO:0000256" key="5">
    <source>
        <dbReference type="ARBA" id="ARBA00022840"/>
    </source>
</evidence>
<dbReference type="Gene3D" id="1.20.1110.10">
    <property type="entry name" value="Calcium-transporting ATPase, transmembrane domain"/>
    <property type="match status" value="1"/>
</dbReference>
<dbReference type="InterPro" id="IPR006068">
    <property type="entry name" value="ATPase_P-typ_cation-transptr_C"/>
</dbReference>
<evidence type="ECO:0000256" key="10">
    <source>
        <dbReference type="SAM" id="MobiDB-lite"/>
    </source>
</evidence>
<dbReference type="PROSITE" id="PS00154">
    <property type="entry name" value="ATPASE_E1_E2"/>
    <property type="match status" value="1"/>
</dbReference>
<accession>A0ABN4NCC2</accession>
<protein>
    <submittedName>
        <fullName evidence="13">Cation-transporting ATPase, E1-E2 family</fullName>
    </submittedName>
</protein>
<feature type="compositionally biased region" description="Basic and acidic residues" evidence="10">
    <location>
        <begin position="180"/>
        <end position="192"/>
    </location>
</feature>
<dbReference type="Pfam" id="PF00690">
    <property type="entry name" value="Cation_ATPase_N"/>
    <property type="match status" value="1"/>
</dbReference>